<dbReference type="SUPFAM" id="SSF81901">
    <property type="entry name" value="HCP-like"/>
    <property type="match status" value="1"/>
</dbReference>
<evidence type="ECO:0000313" key="3">
    <source>
        <dbReference type="Proteomes" id="UP000886743"/>
    </source>
</evidence>
<dbReference type="InterPro" id="IPR019734">
    <property type="entry name" value="TPR_rpt"/>
</dbReference>
<accession>A0A9D1SZC4</accession>
<dbReference type="SMART" id="SM00028">
    <property type="entry name" value="TPR"/>
    <property type="match status" value="2"/>
</dbReference>
<dbReference type="InterPro" id="IPR011990">
    <property type="entry name" value="TPR-like_helical_dom_sf"/>
</dbReference>
<dbReference type="Gene3D" id="1.25.40.10">
    <property type="entry name" value="Tetratricopeptide repeat domain"/>
    <property type="match status" value="2"/>
</dbReference>
<evidence type="ECO:0008006" key="4">
    <source>
        <dbReference type="Google" id="ProtNLM"/>
    </source>
</evidence>
<reference evidence="2" key="2">
    <citation type="journal article" date="2021" name="PeerJ">
        <title>Extensive microbial diversity within the chicken gut microbiome revealed by metagenomics and culture.</title>
        <authorList>
            <person name="Gilroy R."/>
            <person name="Ravi A."/>
            <person name="Getino M."/>
            <person name="Pursley I."/>
            <person name="Horton D.L."/>
            <person name="Alikhan N.F."/>
            <person name="Baker D."/>
            <person name="Gharbi K."/>
            <person name="Hall N."/>
            <person name="Watson M."/>
            <person name="Adriaenssens E.M."/>
            <person name="Foster-Nyarko E."/>
            <person name="Jarju S."/>
            <person name="Secka A."/>
            <person name="Antonio M."/>
            <person name="Oren A."/>
            <person name="Chaudhuri R.R."/>
            <person name="La Ragione R."/>
            <person name="Hildebrand F."/>
            <person name="Pallen M.J."/>
        </authorList>
    </citation>
    <scope>NUCLEOTIDE SEQUENCE</scope>
    <source>
        <strain evidence="2">4920</strain>
    </source>
</reference>
<reference evidence="2" key="1">
    <citation type="submission" date="2020-10" db="EMBL/GenBank/DDBJ databases">
        <authorList>
            <person name="Gilroy R."/>
        </authorList>
    </citation>
    <scope>NUCLEOTIDE SEQUENCE</scope>
    <source>
        <strain evidence="2">4920</strain>
    </source>
</reference>
<protein>
    <recommendedName>
        <fullName evidence="4">Tetratricopeptide repeat protein</fullName>
    </recommendedName>
</protein>
<comment type="caution">
    <text evidence="2">The sequence shown here is derived from an EMBL/GenBank/DDBJ whole genome shotgun (WGS) entry which is preliminary data.</text>
</comment>
<keyword evidence="1" id="KW-0812">Transmembrane</keyword>
<dbReference type="EMBL" id="DVOF01000036">
    <property type="protein sequence ID" value="HIV02169.1"/>
    <property type="molecule type" value="Genomic_DNA"/>
</dbReference>
<evidence type="ECO:0000313" key="2">
    <source>
        <dbReference type="EMBL" id="HIV02169.1"/>
    </source>
</evidence>
<gene>
    <name evidence="2" type="ORF">IAC74_01240</name>
</gene>
<feature type="transmembrane region" description="Helical" evidence="1">
    <location>
        <begin position="7"/>
        <end position="25"/>
    </location>
</feature>
<organism evidence="2 3">
    <name type="scientific">Candidatus Aphodoplasma excrementigallinarum</name>
    <dbReference type="NCBI Taxonomy" id="2840673"/>
    <lineage>
        <taxon>Bacteria</taxon>
        <taxon>Bacillati</taxon>
        <taxon>Bacillota</taxon>
        <taxon>Clostridia</taxon>
        <taxon>Eubacteriales</taxon>
        <taxon>Candidatus Aphodoplasma</taxon>
    </lineage>
</organism>
<keyword evidence="1" id="KW-0472">Membrane</keyword>
<feature type="transmembrane region" description="Helical" evidence="1">
    <location>
        <begin position="31"/>
        <end position="49"/>
    </location>
</feature>
<dbReference type="Proteomes" id="UP000886743">
    <property type="component" value="Unassembled WGS sequence"/>
</dbReference>
<name>A0A9D1SZC4_9FIRM</name>
<evidence type="ECO:0000256" key="1">
    <source>
        <dbReference type="SAM" id="Phobius"/>
    </source>
</evidence>
<sequence length="283" mass="31721">MQKKKRISIPVILFVIAVAVIAFFVTMGNYLFALGATAVILLLVLYWQWPNLQSMRGQSEYAKGNNTKALSLLKKAHESSRSRTANSCAYAYILLRCGQAEEAAKVLNYVLLNQKLKQTEKLQARQILSLVRYKQGDFAEATRLMEMVFEGYKNSSVYGALGYYKILSNAPDAQAFNEEAYEYNSDDKIIIDNMVILCLKNGDLQRAKELSDKSIGAGNKGVEIFYHAGQAEQALGNKDKALEYYKMAASCTRSFMTTVKEQELENAIDALEPERETEPEQGA</sequence>
<proteinExistence type="predicted"/>
<dbReference type="AlphaFoldDB" id="A0A9D1SZC4"/>
<keyword evidence="1" id="KW-1133">Transmembrane helix</keyword>